<dbReference type="PROSITE" id="PS50048">
    <property type="entry name" value="ZN2_CY6_FUNGAL_2"/>
    <property type="match status" value="1"/>
</dbReference>
<evidence type="ECO:0000259" key="3">
    <source>
        <dbReference type="PROSITE" id="PS50048"/>
    </source>
</evidence>
<name>A0A8K0RA74_9PLEO</name>
<keyword evidence="1" id="KW-0539">Nucleus</keyword>
<dbReference type="GO" id="GO:0008270">
    <property type="term" value="F:zinc ion binding"/>
    <property type="evidence" value="ECO:0007669"/>
    <property type="project" value="InterPro"/>
</dbReference>
<reference evidence="4" key="1">
    <citation type="journal article" date="2021" name="Nat. Commun.">
        <title>Genetic determinants of endophytism in the Arabidopsis root mycobiome.</title>
        <authorList>
            <person name="Mesny F."/>
            <person name="Miyauchi S."/>
            <person name="Thiergart T."/>
            <person name="Pickel B."/>
            <person name="Atanasova L."/>
            <person name="Karlsson M."/>
            <person name="Huettel B."/>
            <person name="Barry K.W."/>
            <person name="Haridas S."/>
            <person name="Chen C."/>
            <person name="Bauer D."/>
            <person name="Andreopoulos W."/>
            <person name="Pangilinan J."/>
            <person name="LaButti K."/>
            <person name="Riley R."/>
            <person name="Lipzen A."/>
            <person name="Clum A."/>
            <person name="Drula E."/>
            <person name="Henrissat B."/>
            <person name="Kohler A."/>
            <person name="Grigoriev I.V."/>
            <person name="Martin F.M."/>
            <person name="Hacquard S."/>
        </authorList>
    </citation>
    <scope>NUCLEOTIDE SEQUENCE</scope>
    <source>
        <strain evidence="4">MPI-SDFR-AT-0120</strain>
    </source>
</reference>
<dbReference type="Pfam" id="PF11951">
    <property type="entry name" value="Fungal_trans_2"/>
    <property type="match status" value="1"/>
</dbReference>
<protein>
    <recommendedName>
        <fullName evidence="3">Zn(2)-C6 fungal-type domain-containing protein</fullName>
    </recommendedName>
</protein>
<dbReference type="AlphaFoldDB" id="A0A8K0RA74"/>
<evidence type="ECO:0000313" key="4">
    <source>
        <dbReference type="EMBL" id="KAH7089847.1"/>
    </source>
</evidence>
<proteinExistence type="predicted"/>
<dbReference type="GO" id="GO:0000981">
    <property type="term" value="F:DNA-binding transcription factor activity, RNA polymerase II-specific"/>
    <property type="evidence" value="ECO:0007669"/>
    <property type="project" value="InterPro"/>
</dbReference>
<feature type="compositionally biased region" description="Polar residues" evidence="2">
    <location>
        <begin position="47"/>
        <end position="58"/>
    </location>
</feature>
<comment type="caution">
    <text evidence="4">The sequence shown here is derived from an EMBL/GenBank/DDBJ whole genome shotgun (WGS) entry which is preliminary data.</text>
</comment>
<keyword evidence="5" id="KW-1185">Reference proteome</keyword>
<organism evidence="4 5">
    <name type="scientific">Paraphoma chrysanthemicola</name>
    <dbReference type="NCBI Taxonomy" id="798071"/>
    <lineage>
        <taxon>Eukaryota</taxon>
        <taxon>Fungi</taxon>
        <taxon>Dikarya</taxon>
        <taxon>Ascomycota</taxon>
        <taxon>Pezizomycotina</taxon>
        <taxon>Dothideomycetes</taxon>
        <taxon>Pleosporomycetidae</taxon>
        <taxon>Pleosporales</taxon>
        <taxon>Pleosporineae</taxon>
        <taxon>Phaeosphaeriaceae</taxon>
        <taxon>Paraphoma</taxon>
    </lineage>
</organism>
<feature type="region of interest" description="Disordered" evidence="2">
    <location>
        <begin position="28"/>
        <end position="59"/>
    </location>
</feature>
<accession>A0A8K0RA74</accession>
<dbReference type="Proteomes" id="UP000813461">
    <property type="component" value="Unassembled WGS sequence"/>
</dbReference>
<dbReference type="Gene3D" id="4.10.240.10">
    <property type="entry name" value="Zn(2)-C6 fungal-type DNA-binding domain"/>
    <property type="match status" value="1"/>
</dbReference>
<gene>
    <name evidence="4" type="ORF">FB567DRAFT_310926</name>
</gene>
<dbReference type="InterPro" id="IPR001138">
    <property type="entry name" value="Zn2Cys6_DnaBD"/>
</dbReference>
<dbReference type="InterPro" id="IPR036864">
    <property type="entry name" value="Zn2-C6_fun-type_DNA-bd_sf"/>
</dbReference>
<evidence type="ECO:0000256" key="2">
    <source>
        <dbReference type="SAM" id="MobiDB-lite"/>
    </source>
</evidence>
<dbReference type="SUPFAM" id="SSF57701">
    <property type="entry name" value="Zn2/Cys6 DNA-binding domain"/>
    <property type="match status" value="1"/>
</dbReference>
<feature type="domain" description="Zn(2)-C6 fungal-type" evidence="3">
    <location>
        <begin position="67"/>
        <end position="95"/>
    </location>
</feature>
<dbReference type="InterPro" id="IPR053178">
    <property type="entry name" value="Osmoadaptation_assoc"/>
</dbReference>
<dbReference type="PANTHER" id="PTHR38111:SF2">
    <property type="entry name" value="FINGER DOMAIN PROTEIN, PUTATIVE (AFU_ORTHOLOGUE AFUA_1G01560)-RELATED"/>
    <property type="match status" value="1"/>
</dbReference>
<dbReference type="InterPro" id="IPR021858">
    <property type="entry name" value="Fun_TF"/>
</dbReference>
<dbReference type="CDD" id="cd00067">
    <property type="entry name" value="GAL4"/>
    <property type="match status" value="1"/>
</dbReference>
<dbReference type="PANTHER" id="PTHR38111">
    <property type="entry name" value="ZN(2)-C6 FUNGAL-TYPE DOMAIN-CONTAINING PROTEIN-RELATED"/>
    <property type="match status" value="1"/>
</dbReference>
<feature type="region of interest" description="Disordered" evidence="2">
    <location>
        <begin position="515"/>
        <end position="535"/>
    </location>
</feature>
<dbReference type="SMART" id="SM00066">
    <property type="entry name" value="GAL4"/>
    <property type="match status" value="1"/>
</dbReference>
<evidence type="ECO:0000256" key="1">
    <source>
        <dbReference type="ARBA" id="ARBA00023242"/>
    </source>
</evidence>
<dbReference type="Pfam" id="PF00172">
    <property type="entry name" value="Zn_clus"/>
    <property type="match status" value="1"/>
</dbReference>
<dbReference type="OrthoDB" id="5386330at2759"/>
<evidence type="ECO:0000313" key="5">
    <source>
        <dbReference type="Proteomes" id="UP000813461"/>
    </source>
</evidence>
<dbReference type="EMBL" id="JAGMVJ010000006">
    <property type="protein sequence ID" value="KAH7089847.1"/>
    <property type="molecule type" value="Genomic_DNA"/>
</dbReference>
<sequence length="725" mass="81370">MGKICIKGLEQPPIHRRKCIQIFPKSSRTMFPTSSTSSKKGSRVSRPNTPGYPSSSRDQVPELSDVQCYTCRRRHVKCDRILPHCAKCAKKGVPCLGYRKPLRWAEGVAVRGKLKGKTQPVVDSQALSVSQVVVEEQRSSLLAEAAHFGIHASDNCCAKVTTTDATFLELIRYHNNTMCSVTPRSRNSLITIPKIAAITPRIAQNLPRNLLNCILGNAAVHMALRHPGNSSVERLALEAKVSLFEGISSAFQQPHQQRPDILFTCTTLMFAMDIIENRGIRWSTHFRGALKLLASSGGMEHFASYYPHLKLQLARYSLCETMHFILSPRSIEEPRYASRNGLKAICFDPKVRESFFVASPLRLMRAAYDTEVCARTIAQSQDRPSAADVYTREWILADVLRFQPEEGTEDVRKTYFLGGEMTTIEAQSWNLVFGAWRGAIAIITLRHLFFGLPDPEIPANLSRSPTPTPPTSDATQSAFYHQSDDSYQSTNEATTSFSFDGEMEDYFGPEYLSTESQSGESIWSRGPSPLPSPRSTHDPINFDHWSRRFEIHNDAFAELSNSLFALSIVEDISYLRYALLPLVILALVSRPDSHERALCFSQFERFKQFMAYESAGPTPIGGSPLDFDIRWDLLDAYSAEMEQFRAQDLVYLEPELRDSAPEWNWLHMLKRINLKNCWPASSGQMHLELGTEAFAFNVLSACCTEECFEAFMQPLAAPSPASSAT</sequence>